<dbReference type="PROSITE" id="PS00284">
    <property type="entry name" value="SERPIN"/>
    <property type="match status" value="1"/>
</dbReference>
<dbReference type="InterPro" id="IPR023796">
    <property type="entry name" value="Serpin_dom"/>
</dbReference>
<dbReference type="SUPFAM" id="SSF56574">
    <property type="entry name" value="Serpins"/>
    <property type="match status" value="1"/>
</dbReference>
<dbReference type="CDD" id="cd19590">
    <property type="entry name" value="serpin_thermopin-like"/>
    <property type="match status" value="1"/>
</dbReference>
<evidence type="ECO:0000259" key="1">
    <source>
        <dbReference type="SMART" id="SM00093"/>
    </source>
</evidence>
<dbReference type="InterPro" id="IPR042178">
    <property type="entry name" value="Serpin_sf_1"/>
</dbReference>
<evidence type="ECO:0000313" key="2">
    <source>
        <dbReference type="EMBL" id="KKM14669.1"/>
    </source>
</evidence>
<dbReference type="Gene3D" id="2.30.39.10">
    <property type="entry name" value="Alpha-1-antitrypsin, domain 1"/>
    <property type="match status" value="1"/>
</dbReference>
<dbReference type="SMART" id="SM00093">
    <property type="entry name" value="SERPIN"/>
    <property type="match status" value="1"/>
</dbReference>
<dbReference type="GO" id="GO:0005615">
    <property type="term" value="C:extracellular space"/>
    <property type="evidence" value="ECO:0007669"/>
    <property type="project" value="InterPro"/>
</dbReference>
<dbReference type="Gene3D" id="3.30.497.10">
    <property type="entry name" value="Antithrombin, subunit I, domain 2"/>
    <property type="match status" value="1"/>
</dbReference>
<organism evidence="2">
    <name type="scientific">marine sediment metagenome</name>
    <dbReference type="NCBI Taxonomy" id="412755"/>
    <lineage>
        <taxon>unclassified sequences</taxon>
        <taxon>metagenomes</taxon>
        <taxon>ecological metagenomes</taxon>
    </lineage>
</organism>
<dbReference type="InterPro" id="IPR042185">
    <property type="entry name" value="Serpin_sf_2"/>
</dbReference>
<dbReference type="Pfam" id="PF00079">
    <property type="entry name" value="Serpin"/>
    <property type="match status" value="1"/>
</dbReference>
<dbReference type="InterPro" id="IPR036186">
    <property type="entry name" value="Serpin_sf"/>
</dbReference>
<sequence>MNKIAIGLVTVVAGAMWAGQSAKAAERPNESDWRAMAVANNVFALNLYKELSKKDGNLFFSPSSIHTALTMTYAGARGNTERQMQTVLNLHWYVLGSSARDNGGRGRALPGRPWPQKRVHMGYADLLKELKPGKDAGYQLHVANALWGQKGYPWLKTFLDTTGRNYGAGLREMDFKTQTEQARRTINTWVEEKTKDKIKDLLKPGVLTRDTRLVLTNAIYFKGDWASKFKEARTKPAPFHLSAGKTVKVPMMNQVAKFGYAETKDLQVLRMPYKGKELSMLVLLPRKVGDLKAAISWLTKREHARRKVLKGRGPSAAVALAALPERKVIVSMPKFKLTLALSLTKTLQAMGMKDAFSDAADFSGMDGRRDLFISAAVHKAFVDVNEEGTEAAAATAVVIGITSVAPSPPVFRADRPFLFLIRHEKTGAILFLGRNTNPAG</sequence>
<feature type="domain" description="Serpin" evidence="1">
    <location>
        <begin position="45"/>
        <end position="438"/>
    </location>
</feature>
<dbReference type="InterPro" id="IPR023795">
    <property type="entry name" value="Serpin_CS"/>
</dbReference>
<dbReference type="EMBL" id="LAZR01015094">
    <property type="protein sequence ID" value="KKM14669.1"/>
    <property type="molecule type" value="Genomic_DNA"/>
</dbReference>
<dbReference type="PANTHER" id="PTHR11461:SF211">
    <property type="entry name" value="GH10112P-RELATED"/>
    <property type="match status" value="1"/>
</dbReference>
<dbReference type="InterPro" id="IPR000215">
    <property type="entry name" value="Serpin_fam"/>
</dbReference>
<gene>
    <name evidence="2" type="ORF">LCGC14_1703810</name>
</gene>
<dbReference type="AlphaFoldDB" id="A0A0F9I4R4"/>
<dbReference type="GO" id="GO:0004867">
    <property type="term" value="F:serine-type endopeptidase inhibitor activity"/>
    <property type="evidence" value="ECO:0007669"/>
    <property type="project" value="InterPro"/>
</dbReference>
<protein>
    <recommendedName>
        <fullName evidence="1">Serpin domain-containing protein</fullName>
    </recommendedName>
</protein>
<name>A0A0F9I4R4_9ZZZZ</name>
<dbReference type="PANTHER" id="PTHR11461">
    <property type="entry name" value="SERINE PROTEASE INHIBITOR, SERPIN"/>
    <property type="match status" value="1"/>
</dbReference>
<reference evidence="2" key="1">
    <citation type="journal article" date="2015" name="Nature">
        <title>Complex archaea that bridge the gap between prokaryotes and eukaryotes.</title>
        <authorList>
            <person name="Spang A."/>
            <person name="Saw J.H."/>
            <person name="Jorgensen S.L."/>
            <person name="Zaremba-Niedzwiedzka K."/>
            <person name="Martijn J."/>
            <person name="Lind A.E."/>
            <person name="van Eijk R."/>
            <person name="Schleper C."/>
            <person name="Guy L."/>
            <person name="Ettema T.J."/>
        </authorList>
    </citation>
    <scope>NUCLEOTIDE SEQUENCE</scope>
</reference>
<accession>A0A0F9I4R4</accession>
<proteinExistence type="predicted"/>
<comment type="caution">
    <text evidence="2">The sequence shown here is derived from an EMBL/GenBank/DDBJ whole genome shotgun (WGS) entry which is preliminary data.</text>
</comment>